<dbReference type="eggNOG" id="COG3743">
    <property type="taxonomic scope" value="Bacteria"/>
</dbReference>
<evidence type="ECO:0000313" key="2">
    <source>
        <dbReference type="EMBL" id="KIQ69884.1"/>
    </source>
</evidence>
<feature type="region of interest" description="Disordered" evidence="1">
    <location>
        <begin position="21"/>
        <end position="209"/>
    </location>
</feature>
<organism evidence="2 3">
    <name type="scientific">Wenxinia marina DSM 24838</name>
    <dbReference type="NCBI Taxonomy" id="1123501"/>
    <lineage>
        <taxon>Bacteria</taxon>
        <taxon>Pseudomonadati</taxon>
        <taxon>Pseudomonadota</taxon>
        <taxon>Alphaproteobacteria</taxon>
        <taxon>Rhodobacterales</taxon>
        <taxon>Roseobacteraceae</taxon>
        <taxon>Wenxinia</taxon>
    </lineage>
</organism>
<evidence type="ECO:0000313" key="3">
    <source>
        <dbReference type="Proteomes" id="UP000035100"/>
    </source>
</evidence>
<evidence type="ECO:0008006" key="4">
    <source>
        <dbReference type="Google" id="ProtNLM"/>
    </source>
</evidence>
<reference evidence="2 3" key="1">
    <citation type="submission" date="2013-01" db="EMBL/GenBank/DDBJ databases">
        <authorList>
            <person name="Fiebig A."/>
            <person name="Goeker M."/>
            <person name="Klenk H.-P.P."/>
        </authorList>
    </citation>
    <scope>NUCLEOTIDE SEQUENCE [LARGE SCALE GENOMIC DNA]</scope>
    <source>
        <strain evidence="2 3">DSM 24838</strain>
    </source>
</reference>
<dbReference type="PATRIC" id="fig|1123501.6.peg.1542"/>
<comment type="caution">
    <text evidence="2">The sequence shown here is derived from an EMBL/GenBank/DDBJ whole genome shotgun (WGS) entry which is preliminary data.</text>
</comment>
<dbReference type="EMBL" id="AONG01000008">
    <property type="protein sequence ID" value="KIQ69884.1"/>
    <property type="molecule type" value="Genomic_DNA"/>
</dbReference>
<proteinExistence type="predicted"/>
<dbReference type="AlphaFoldDB" id="A0A0D0Q5X8"/>
<keyword evidence="3" id="KW-1185">Reference proteome</keyword>
<feature type="compositionally biased region" description="Basic and acidic residues" evidence="1">
    <location>
        <begin position="190"/>
        <end position="209"/>
    </location>
</feature>
<feature type="compositionally biased region" description="Low complexity" evidence="1">
    <location>
        <begin position="37"/>
        <end position="77"/>
    </location>
</feature>
<gene>
    <name evidence="2" type="ORF">Wenmar_01454</name>
</gene>
<dbReference type="RefSeq" id="WP_053057466.1">
    <property type="nucleotide sequence ID" value="NZ_KN848372.1"/>
</dbReference>
<feature type="compositionally biased region" description="Basic and acidic residues" evidence="1">
    <location>
        <begin position="149"/>
        <end position="160"/>
    </location>
</feature>
<name>A0A0D0Q5X8_9RHOB</name>
<evidence type="ECO:0000256" key="1">
    <source>
        <dbReference type="SAM" id="MobiDB-lite"/>
    </source>
</evidence>
<dbReference type="STRING" id="1123501.Wenmar_01454"/>
<protein>
    <recommendedName>
        <fullName evidence="4">NADH dehydrogenase subunit E</fullName>
    </recommendedName>
</protein>
<dbReference type="Proteomes" id="UP000035100">
    <property type="component" value="Unassembled WGS sequence"/>
</dbReference>
<sequence>MLAGGALGFILYWFTCRGAEGTSRPAAPATNESARIGASADPAPGAMSAGSAAPVGTAAPAGVAVPAPGAAGVTTGADEPTRPIAGDTVTSPEAGVTAESPAVEERSSRVGDPTPADAPKPGADEGAQRNATDRPGGYGAVQPSAHLKGQAELEEGRGEWKYQPGGGAESEPSVEEESDAPMPPDSVVSDEDRPQLLEGPREGGPDDLKLIRGVGPKLESMLHRLGVFHFDQIASWSEREVSWVDTHLEGFRGRVSRDDWVAQAKVLASGGETEFSRNAGGD</sequence>
<accession>A0A0D0Q5X8</accession>